<organism evidence="2 3">
    <name type="scientific">Mycoplasmopsis maculosa</name>
    <dbReference type="NCBI Taxonomy" id="114885"/>
    <lineage>
        <taxon>Bacteria</taxon>
        <taxon>Bacillati</taxon>
        <taxon>Mycoplasmatota</taxon>
        <taxon>Mycoplasmoidales</taxon>
        <taxon>Metamycoplasmataceae</taxon>
        <taxon>Mycoplasmopsis</taxon>
    </lineage>
</organism>
<accession>A0A449B463</accession>
<dbReference type="EMBL" id="LR215037">
    <property type="protein sequence ID" value="VEU75391.1"/>
    <property type="molecule type" value="Genomic_DNA"/>
</dbReference>
<dbReference type="Proteomes" id="UP000290243">
    <property type="component" value="Chromosome"/>
</dbReference>
<name>A0A449B463_9BACT</name>
<dbReference type="KEGG" id="mmau:NCTC10168_00309"/>
<evidence type="ECO:0000313" key="2">
    <source>
        <dbReference type="EMBL" id="VEU75391.1"/>
    </source>
</evidence>
<evidence type="ECO:0000313" key="3">
    <source>
        <dbReference type="Proteomes" id="UP000290243"/>
    </source>
</evidence>
<dbReference type="PROSITE" id="PS50935">
    <property type="entry name" value="SSB"/>
    <property type="match status" value="1"/>
</dbReference>
<protein>
    <submittedName>
        <fullName evidence="2">Uncharacterized protein</fullName>
    </submittedName>
</protein>
<reference evidence="2 3" key="1">
    <citation type="submission" date="2019-01" db="EMBL/GenBank/DDBJ databases">
        <authorList>
            <consortium name="Pathogen Informatics"/>
        </authorList>
    </citation>
    <scope>NUCLEOTIDE SEQUENCE [LARGE SCALE GENOMIC DNA]</scope>
    <source>
        <strain evidence="2 3">NCTC10168</strain>
    </source>
</reference>
<keyword evidence="3" id="KW-1185">Reference proteome</keyword>
<dbReference type="AlphaFoldDB" id="A0A449B463"/>
<dbReference type="InterPro" id="IPR000424">
    <property type="entry name" value="Primosome_PriB/ssb"/>
</dbReference>
<proteinExistence type="predicted"/>
<dbReference type="RefSeq" id="WP_027122600.1">
    <property type="nucleotide sequence ID" value="NZ_LR215037.1"/>
</dbReference>
<keyword evidence="1" id="KW-0238">DNA-binding</keyword>
<dbReference type="OrthoDB" id="9822103at2"/>
<dbReference type="GO" id="GO:0003697">
    <property type="term" value="F:single-stranded DNA binding"/>
    <property type="evidence" value="ECO:0007669"/>
    <property type="project" value="InterPro"/>
</dbReference>
<evidence type="ECO:0000256" key="1">
    <source>
        <dbReference type="PROSITE-ProRule" id="PRU00252"/>
    </source>
</evidence>
<gene>
    <name evidence="2" type="ORF">NCTC10168_00309</name>
</gene>
<sequence>MNEVKLRGILTSKSEIKKTSTKNISYLKFSILASGEFFDLLAFEENAEFLDKLDIKTKPNILVIGKIQKRSEKFVIEDKNFSFRYDIIVSTLFLSAPKRQEIKAEINTEENKEKSLNKENNVEIDREQNFELDWNEKDDLSANDLVEKESKFYQIMESFNYDADEIKEAFTNLNIEDDLNTLIDKGVSYIVNNKKVVEPENDISFFNEEI</sequence>